<evidence type="ECO:0000313" key="2">
    <source>
        <dbReference type="Proteomes" id="UP001241758"/>
    </source>
</evidence>
<dbReference type="SUPFAM" id="SSF48403">
    <property type="entry name" value="Ankyrin repeat"/>
    <property type="match status" value="1"/>
</dbReference>
<evidence type="ECO:0008006" key="3">
    <source>
        <dbReference type="Google" id="ProtNLM"/>
    </source>
</evidence>
<dbReference type="Gene3D" id="1.25.40.20">
    <property type="entry name" value="Ankyrin repeat-containing domain"/>
    <property type="match status" value="1"/>
</dbReference>
<comment type="caution">
    <text evidence="1">The sequence shown here is derived from an EMBL/GenBank/DDBJ whole genome shotgun (WGS) entry which is preliminary data.</text>
</comment>
<evidence type="ECO:0000313" key="1">
    <source>
        <dbReference type="EMBL" id="MDI6104707.1"/>
    </source>
</evidence>
<keyword evidence="2" id="KW-1185">Reference proteome</keyword>
<sequence length="531" mass="58279">MTIGDRLSLPDRLRIRRYAVPARMIAECAEARERGDWRAACEAGRIDVAFAPQVAAEAEKLAAHLAPDLLRWHLPRALGGFTTLSNDERYLLVPDEPVAADGVLLTVWAPVSVLGSQRLTLTAARVGRVSSVAVPAYLWDARHAGGLRAALGGSAERLPLLTPAAGGLPAESLGAGDDLPARAERVRGAFSAAAAFSEAGVEIAAGQDDEWSKADRNRVLAAIDPLRLSHDARWLAARFRHATWLLWAGPYRYLKITVDGDAVRAGWSSGHPRDPAPEVPRLHADLTRFDADLELIRRGHLAPGALHPLVREALFPGVPPVVAEPYPPTGTELVRVRCRGDWHEIDVRLGRLDLRSHTPAEQQRERAMRAFGGEVSGCFAVEHAWYGAPGRLPRRLRAHREDLWQRMIHGGTRTVLDLLDAGMDPQVRDSGGGTLMHRLRSFDHRRLLPRLLAEGLDVDARDKEGGTPLYVTVVHRGPGALIIALVDAGADPYLPNQHHDTVIDHVDDLIKYRDDLEPDFEDAVAYLRKRA</sequence>
<organism evidence="1 2">
    <name type="scientific">Actinoplanes sandaracinus</name>
    <dbReference type="NCBI Taxonomy" id="3045177"/>
    <lineage>
        <taxon>Bacteria</taxon>
        <taxon>Bacillati</taxon>
        <taxon>Actinomycetota</taxon>
        <taxon>Actinomycetes</taxon>
        <taxon>Micromonosporales</taxon>
        <taxon>Micromonosporaceae</taxon>
        <taxon>Actinoplanes</taxon>
    </lineage>
</organism>
<dbReference type="EMBL" id="JASCTH010000036">
    <property type="protein sequence ID" value="MDI6104707.1"/>
    <property type="molecule type" value="Genomic_DNA"/>
</dbReference>
<accession>A0ABT6WY99</accession>
<gene>
    <name evidence="1" type="ORF">QLQ12_39560</name>
</gene>
<protein>
    <recommendedName>
        <fullName evidence="3">Ankyrin repeat domain-containing protein</fullName>
    </recommendedName>
</protein>
<name>A0ABT6WY99_9ACTN</name>
<dbReference type="Proteomes" id="UP001241758">
    <property type="component" value="Unassembled WGS sequence"/>
</dbReference>
<proteinExistence type="predicted"/>
<reference evidence="1 2" key="1">
    <citation type="submission" date="2023-05" db="EMBL/GenBank/DDBJ databases">
        <title>Actinoplanes sp. NEAU-A12 genome sequencing.</title>
        <authorList>
            <person name="Wang Z.-S."/>
        </authorList>
    </citation>
    <scope>NUCLEOTIDE SEQUENCE [LARGE SCALE GENOMIC DNA]</scope>
    <source>
        <strain evidence="1 2">NEAU-A12</strain>
    </source>
</reference>
<dbReference type="RefSeq" id="WP_282766118.1">
    <property type="nucleotide sequence ID" value="NZ_JASCTH010000036.1"/>
</dbReference>
<dbReference type="InterPro" id="IPR036770">
    <property type="entry name" value="Ankyrin_rpt-contain_sf"/>
</dbReference>